<gene>
    <name evidence="5" type="ORF">ENE75_14205</name>
</gene>
<evidence type="ECO:0000259" key="4">
    <source>
        <dbReference type="SMART" id="SM01119"/>
    </source>
</evidence>
<feature type="region of interest" description="Disordered" evidence="3">
    <location>
        <begin position="1"/>
        <end position="47"/>
    </location>
</feature>
<feature type="domain" description="D-serine dehydratase-like" evidence="4">
    <location>
        <begin position="299"/>
        <end position="406"/>
    </location>
</feature>
<organism evidence="5 6">
    <name type="scientific">Rubrivivax albus</name>
    <dbReference type="NCBI Taxonomy" id="2499835"/>
    <lineage>
        <taxon>Bacteria</taxon>
        <taxon>Pseudomonadati</taxon>
        <taxon>Pseudomonadota</taxon>
        <taxon>Betaproteobacteria</taxon>
        <taxon>Burkholderiales</taxon>
        <taxon>Sphaerotilaceae</taxon>
        <taxon>Rubrivivax</taxon>
    </lineage>
</organism>
<sequence>MLACRSATEKTRGGAGGAASRSRRPSPRQWRPTPFHGSSPGVRMPALHDLPTPSLVLDRPRLQRNIDRMADRCAELGIWLRPHLKTPKSIDVARLLMARQARGITVSTLAEAEYFARHGLHDQFYAVPLAADKIGRIAALVRGGTTVLCVAHDADAVPAYAARAAAEGIVLPLVIDVDVDHHRSGIAAGDPAFPAMARAINAAPSLALRGIMVYAGASYDAPDTDAIAALAERIRAGGVAARDLLHREGLPCDMVSYGSSPGTFFARSLDGLSESRAGVYPFQDLFQAGLGACAVDDIALSVLTQVTGRQPALNRFFVDAGGLALSKDRSTAGHAFDAGYGLVCDEDGIPIGDLIVSAASQEIGTVTSRQGATLDMAAFPPGRRLRILPNHSCFTAAAYERYNVVDGGHEVTAVWDRVNGW</sequence>
<dbReference type="InterPro" id="IPR001608">
    <property type="entry name" value="Ala_racemase_N"/>
</dbReference>
<dbReference type="Proteomes" id="UP000288178">
    <property type="component" value="Unassembled WGS sequence"/>
</dbReference>
<name>A0A437JUM7_9BURK</name>
<dbReference type="InterPro" id="IPR029066">
    <property type="entry name" value="PLP-binding_barrel"/>
</dbReference>
<comment type="caution">
    <text evidence="5">The sequence shown here is derived from an EMBL/GenBank/DDBJ whole genome shotgun (WGS) entry which is preliminary data.</text>
</comment>
<dbReference type="Gene3D" id="2.40.37.20">
    <property type="entry name" value="D-serine dehydratase-like domain"/>
    <property type="match status" value="1"/>
</dbReference>
<evidence type="ECO:0000313" key="5">
    <source>
        <dbReference type="EMBL" id="RVT50947.1"/>
    </source>
</evidence>
<dbReference type="EMBL" id="SACT01000004">
    <property type="protein sequence ID" value="RVT50947.1"/>
    <property type="molecule type" value="Genomic_DNA"/>
</dbReference>
<reference evidence="5 6" key="1">
    <citation type="submission" date="2019-01" db="EMBL/GenBank/DDBJ databases">
        <authorList>
            <person name="Chen W.-M."/>
        </authorList>
    </citation>
    <scope>NUCLEOTIDE SEQUENCE [LARGE SCALE GENOMIC DNA]</scope>
    <source>
        <strain evidence="5 6">ICH-3</strain>
    </source>
</reference>
<protein>
    <submittedName>
        <fullName evidence="5">DSD1 family PLP-dependent enzyme</fullName>
    </submittedName>
</protein>
<evidence type="ECO:0000256" key="3">
    <source>
        <dbReference type="SAM" id="MobiDB-lite"/>
    </source>
</evidence>
<dbReference type="PANTHER" id="PTHR28004:SF2">
    <property type="entry name" value="D-SERINE DEHYDRATASE"/>
    <property type="match status" value="1"/>
</dbReference>
<evidence type="ECO:0000256" key="1">
    <source>
        <dbReference type="ARBA" id="ARBA00005323"/>
    </source>
</evidence>
<dbReference type="Pfam" id="PF01168">
    <property type="entry name" value="Ala_racemase_N"/>
    <property type="match status" value="1"/>
</dbReference>
<accession>A0A437JUM7</accession>
<dbReference type="AlphaFoldDB" id="A0A437JUM7"/>
<dbReference type="InterPro" id="IPR026956">
    <property type="entry name" value="D-ser_dehydrat-like_dom"/>
</dbReference>
<dbReference type="InterPro" id="IPR042208">
    <property type="entry name" value="D-ser_dehydrat-like_sf"/>
</dbReference>
<dbReference type="InterPro" id="IPR051466">
    <property type="entry name" value="D-amino_acid_metab_enzyme"/>
</dbReference>
<dbReference type="SUPFAM" id="SSF51419">
    <property type="entry name" value="PLP-binding barrel"/>
    <property type="match status" value="1"/>
</dbReference>
<dbReference type="GO" id="GO:0008721">
    <property type="term" value="F:D-serine ammonia-lyase activity"/>
    <property type="evidence" value="ECO:0007669"/>
    <property type="project" value="TreeGrafter"/>
</dbReference>
<proteinExistence type="inferred from homology"/>
<dbReference type="PANTHER" id="PTHR28004">
    <property type="entry name" value="ZGC:162816-RELATED"/>
    <property type="match status" value="1"/>
</dbReference>
<dbReference type="Gene3D" id="3.20.20.10">
    <property type="entry name" value="Alanine racemase"/>
    <property type="match status" value="1"/>
</dbReference>
<evidence type="ECO:0000313" key="6">
    <source>
        <dbReference type="Proteomes" id="UP000288178"/>
    </source>
</evidence>
<keyword evidence="2" id="KW-0456">Lyase</keyword>
<evidence type="ECO:0000256" key="2">
    <source>
        <dbReference type="ARBA" id="ARBA00023239"/>
    </source>
</evidence>
<dbReference type="GO" id="GO:0036088">
    <property type="term" value="P:D-serine catabolic process"/>
    <property type="evidence" value="ECO:0007669"/>
    <property type="project" value="TreeGrafter"/>
</dbReference>
<keyword evidence="6" id="KW-1185">Reference proteome</keyword>
<dbReference type="SMART" id="SM01119">
    <property type="entry name" value="D-ser_dehydrat"/>
    <property type="match status" value="1"/>
</dbReference>
<comment type="similarity">
    <text evidence="1">Belongs to the DSD1 family.</text>
</comment>
<dbReference type="Pfam" id="PF14031">
    <property type="entry name" value="D-ser_dehydrat"/>
    <property type="match status" value="1"/>
</dbReference>